<reference evidence="11 12" key="1">
    <citation type="journal article" date="2014" name="Genome Announc.">
        <title>Complete Genome Sequence of Amino Acid-Utilizing Eubacterium acidaminophilum al-2 (DSM 3953).</title>
        <authorList>
            <person name="Poehlein A."/>
            <person name="Andreesen J.R."/>
            <person name="Daniel R."/>
        </authorList>
    </citation>
    <scope>NUCLEOTIDE SEQUENCE [LARGE SCALE GENOMIC DNA]</scope>
    <source>
        <strain evidence="11 12">DSM 3953</strain>
    </source>
</reference>
<dbReference type="RefSeq" id="WP_025435755.1">
    <property type="nucleotide sequence ID" value="NZ_CP007452.1"/>
</dbReference>
<evidence type="ECO:0000256" key="3">
    <source>
        <dbReference type="ARBA" id="ARBA00013725"/>
    </source>
</evidence>
<dbReference type="Gene3D" id="3.90.940.10">
    <property type="match status" value="1"/>
</dbReference>
<dbReference type="SUPFAM" id="SSF63562">
    <property type="entry name" value="RPB6/omega subunit-like"/>
    <property type="match status" value="1"/>
</dbReference>
<dbReference type="PATRIC" id="fig|1286171.3.peg.1428"/>
<comment type="similarity">
    <text evidence="1 10">Belongs to the RNA polymerase subunit omega family.</text>
</comment>
<dbReference type="GO" id="GO:0000428">
    <property type="term" value="C:DNA-directed RNA polymerase complex"/>
    <property type="evidence" value="ECO:0007669"/>
    <property type="project" value="UniProtKB-KW"/>
</dbReference>
<evidence type="ECO:0000256" key="9">
    <source>
        <dbReference type="ARBA" id="ARBA00048552"/>
    </source>
</evidence>
<comment type="function">
    <text evidence="10">Promotes RNA polymerase assembly. Latches the N- and C-terminal regions of the beta' subunit thereby facilitating its interaction with the beta and alpha subunits.</text>
</comment>
<keyword evidence="6 10" id="KW-0548">Nucleotidyltransferase</keyword>
<evidence type="ECO:0000256" key="7">
    <source>
        <dbReference type="ARBA" id="ARBA00023163"/>
    </source>
</evidence>
<evidence type="ECO:0000256" key="6">
    <source>
        <dbReference type="ARBA" id="ARBA00022695"/>
    </source>
</evidence>
<evidence type="ECO:0000256" key="4">
    <source>
        <dbReference type="ARBA" id="ARBA00022478"/>
    </source>
</evidence>
<keyword evidence="5 10" id="KW-0808">Transferase</keyword>
<sequence length="73" mass="8316">MLYPSIIDLLDIMENRYTLVIAVSKRARQIIDEQREGLMPTDDKPVNIATNEVFNGDIVLSKHQISEEEAVES</sequence>
<dbReference type="NCBIfam" id="TIGR00690">
    <property type="entry name" value="rpoZ"/>
    <property type="match status" value="1"/>
</dbReference>
<dbReference type="PANTHER" id="PTHR34476:SF1">
    <property type="entry name" value="DNA-DIRECTED RNA POLYMERASE SUBUNIT OMEGA"/>
    <property type="match status" value="1"/>
</dbReference>
<dbReference type="GO" id="GO:0006351">
    <property type="term" value="P:DNA-templated transcription"/>
    <property type="evidence" value="ECO:0007669"/>
    <property type="project" value="UniProtKB-UniRule"/>
</dbReference>
<proteinExistence type="inferred from homology"/>
<dbReference type="GO" id="GO:0003899">
    <property type="term" value="F:DNA-directed RNA polymerase activity"/>
    <property type="evidence" value="ECO:0007669"/>
    <property type="project" value="UniProtKB-UniRule"/>
</dbReference>
<dbReference type="InterPro" id="IPR006110">
    <property type="entry name" value="Pol_omega/Rpo6/RPB6"/>
</dbReference>
<keyword evidence="4 10" id="KW-0240">DNA-directed RNA polymerase</keyword>
<dbReference type="InterPro" id="IPR036161">
    <property type="entry name" value="RPB6/omega-like_sf"/>
</dbReference>
<dbReference type="GO" id="GO:0003677">
    <property type="term" value="F:DNA binding"/>
    <property type="evidence" value="ECO:0007669"/>
    <property type="project" value="UniProtKB-UniRule"/>
</dbReference>
<protein>
    <recommendedName>
        <fullName evidence="3 10">DNA-directed RNA polymerase subunit omega</fullName>
        <shortName evidence="10">RNAP omega subunit</shortName>
        <ecNumber evidence="2 10">2.7.7.6</ecNumber>
    </recommendedName>
    <alternativeName>
        <fullName evidence="10">RNA polymerase omega subunit</fullName>
    </alternativeName>
    <alternativeName>
        <fullName evidence="8 10">Transcriptase subunit omega</fullName>
    </alternativeName>
</protein>
<dbReference type="KEGG" id="eac:EAL2_c14770"/>
<keyword evidence="12" id="KW-1185">Reference proteome</keyword>
<dbReference type="Pfam" id="PF01192">
    <property type="entry name" value="RNA_pol_Rpb6"/>
    <property type="match status" value="1"/>
</dbReference>
<gene>
    <name evidence="10" type="primary">rpoZ</name>
    <name evidence="11" type="ORF">EAL2_c14770</name>
</gene>
<keyword evidence="7 10" id="KW-0804">Transcription</keyword>
<dbReference type="HOGENOM" id="CLU_125406_6_1_9"/>
<accession>W8TKQ4</accession>
<comment type="subunit">
    <text evidence="10">The RNAP catalytic core consists of 2 alpha, 1 beta, 1 beta' and 1 omega subunit. When a sigma factor is associated with the core the holoenzyme is formed, which can initiate transcription.</text>
</comment>
<dbReference type="AlphaFoldDB" id="W8TKQ4"/>
<evidence type="ECO:0000256" key="8">
    <source>
        <dbReference type="ARBA" id="ARBA00029924"/>
    </source>
</evidence>
<dbReference type="STRING" id="1286171.EAL2_c14770"/>
<dbReference type="EMBL" id="CP007452">
    <property type="protein sequence ID" value="AHM56772.1"/>
    <property type="molecule type" value="Genomic_DNA"/>
</dbReference>
<organism evidence="11 12">
    <name type="scientific">Peptoclostridium acidaminophilum DSM 3953</name>
    <dbReference type="NCBI Taxonomy" id="1286171"/>
    <lineage>
        <taxon>Bacteria</taxon>
        <taxon>Bacillati</taxon>
        <taxon>Bacillota</taxon>
        <taxon>Clostridia</taxon>
        <taxon>Peptostreptococcales</taxon>
        <taxon>Peptoclostridiaceae</taxon>
        <taxon>Peptoclostridium</taxon>
    </lineage>
</organism>
<comment type="catalytic activity">
    <reaction evidence="9 10">
        <text>RNA(n) + a ribonucleoside 5'-triphosphate = RNA(n+1) + diphosphate</text>
        <dbReference type="Rhea" id="RHEA:21248"/>
        <dbReference type="Rhea" id="RHEA-COMP:14527"/>
        <dbReference type="Rhea" id="RHEA-COMP:17342"/>
        <dbReference type="ChEBI" id="CHEBI:33019"/>
        <dbReference type="ChEBI" id="CHEBI:61557"/>
        <dbReference type="ChEBI" id="CHEBI:140395"/>
        <dbReference type="EC" id="2.7.7.6"/>
    </reaction>
</comment>
<name>W8TKQ4_PEPAC</name>
<evidence type="ECO:0000256" key="1">
    <source>
        <dbReference type="ARBA" id="ARBA00006711"/>
    </source>
</evidence>
<dbReference type="InterPro" id="IPR003716">
    <property type="entry name" value="DNA-dir_RNA_pol_omega"/>
</dbReference>
<dbReference type="OrthoDB" id="9815459at2"/>
<dbReference type="Proteomes" id="UP000019591">
    <property type="component" value="Chromosome"/>
</dbReference>
<evidence type="ECO:0000256" key="2">
    <source>
        <dbReference type="ARBA" id="ARBA00012418"/>
    </source>
</evidence>
<dbReference type="HAMAP" id="MF_00366">
    <property type="entry name" value="RNApol_bact_RpoZ"/>
    <property type="match status" value="1"/>
</dbReference>
<dbReference type="PANTHER" id="PTHR34476">
    <property type="entry name" value="DNA-DIRECTED RNA POLYMERASE SUBUNIT OMEGA"/>
    <property type="match status" value="1"/>
</dbReference>
<evidence type="ECO:0000256" key="5">
    <source>
        <dbReference type="ARBA" id="ARBA00022679"/>
    </source>
</evidence>
<evidence type="ECO:0000313" key="11">
    <source>
        <dbReference type="EMBL" id="AHM56772.1"/>
    </source>
</evidence>
<evidence type="ECO:0000313" key="12">
    <source>
        <dbReference type="Proteomes" id="UP000019591"/>
    </source>
</evidence>
<evidence type="ECO:0000256" key="10">
    <source>
        <dbReference type="HAMAP-Rule" id="MF_00366"/>
    </source>
</evidence>
<dbReference type="SMART" id="SM01409">
    <property type="entry name" value="RNA_pol_Rpb6"/>
    <property type="match status" value="1"/>
</dbReference>
<dbReference type="EC" id="2.7.7.6" evidence="2 10"/>